<dbReference type="PRINTS" id="PR00064">
    <property type="entry name" value="RIBOSOMALL35"/>
</dbReference>
<protein>
    <recommendedName>
        <fullName evidence="4 5">50S ribosomal protein L35</fullName>
    </recommendedName>
</protein>
<dbReference type="GO" id="GO:0003735">
    <property type="term" value="F:structural constituent of ribosome"/>
    <property type="evidence" value="ECO:0007669"/>
    <property type="project" value="InterPro"/>
</dbReference>
<dbReference type="SUPFAM" id="SSF143034">
    <property type="entry name" value="L35p-like"/>
    <property type="match status" value="1"/>
</dbReference>
<dbReference type="InterPro" id="IPR037229">
    <property type="entry name" value="Ribosomal_bL35_sf"/>
</dbReference>
<dbReference type="Pfam" id="PF01632">
    <property type="entry name" value="Ribosomal_L35p"/>
    <property type="match status" value="1"/>
</dbReference>
<dbReference type="GO" id="GO:0006412">
    <property type="term" value="P:translation"/>
    <property type="evidence" value="ECO:0007669"/>
    <property type="project" value="InterPro"/>
</dbReference>
<keyword evidence="2 5" id="KW-0689">Ribosomal protein</keyword>
<comment type="caution">
    <text evidence="6">The sequence shown here is derived from an EMBL/GenBank/DDBJ whole genome shotgun (WGS) entry which is preliminary data.</text>
</comment>
<dbReference type="InterPro" id="IPR001706">
    <property type="entry name" value="Ribosomal_bL35"/>
</dbReference>
<name>A0A0G0T320_9BACT</name>
<gene>
    <name evidence="6" type="ORF">UU14_C0029G0013</name>
</gene>
<sequence>MPKQKTRKSVATRFKLTKTGKLLHRAQMGRHLKRKKSKSQKRRMKLLKETTGTLKNKIKKMI</sequence>
<evidence type="ECO:0000313" key="6">
    <source>
        <dbReference type="EMBL" id="KKR71404.1"/>
    </source>
</evidence>
<dbReference type="GO" id="GO:1990904">
    <property type="term" value="C:ribonucleoprotein complex"/>
    <property type="evidence" value="ECO:0007669"/>
    <property type="project" value="UniProtKB-KW"/>
</dbReference>
<evidence type="ECO:0000256" key="2">
    <source>
        <dbReference type="ARBA" id="ARBA00022980"/>
    </source>
</evidence>
<evidence type="ECO:0000313" key="7">
    <source>
        <dbReference type="Proteomes" id="UP000034664"/>
    </source>
</evidence>
<dbReference type="GO" id="GO:0005840">
    <property type="term" value="C:ribosome"/>
    <property type="evidence" value="ECO:0007669"/>
    <property type="project" value="UniProtKB-KW"/>
</dbReference>
<dbReference type="InterPro" id="IPR021137">
    <property type="entry name" value="Ribosomal_bL35-like"/>
</dbReference>
<dbReference type="Proteomes" id="UP000034664">
    <property type="component" value="Unassembled WGS sequence"/>
</dbReference>
<evidence type="ECO:0000256" key="1">
    <source>
        <dbReference type="ARBA" id="ARBA00006598"/>
    </source>
</evidence>
<evidence type="ECO:0000256" key="3">
    <source>
        <dbReference type="ARBA" id="ARBA00023274"/>
    </source>
</evidence>
<dbReference type="Gene3D" id="4.10.410.60">
    <property type="match status" value="1"/>
</dbReference>
<reference evidence="6 7" key="1">
    <citation type="journal article" date="2015" name="Nature">
        <title>rRNA introns, odd ribosomes, and small enigmatic genomes across a large radiation of phyla.</title>
        <authorList>
            <person name="Brown C.T."/>
            <person name="Hug L.A."/>
            <person name="Thomas B.C."/>
            <person name="Sharon I."/>
            <person name="Castelle C.J."/>
            <person name="Singh A."/>
            <person name="Wilkins M.J."/>
            <person name="Williams K.H."/>
            <person name="Banfield J.F."/>
        </authorList>
    </citation>
    <scope>NUCLEOTIDE SEQUENCE [LARGE SCALE GENOMIC DNA]</scope>
</reference>
<organism evidence="6 7">
    <name type="scientific">Candidatus Roizmanbacteria bacterium GW2011_GWB1_40_7</name>
    <dbReference type="NCBI Taxonomy" id="1618482"/>
    <lineage>
        <taxon>Bacteria</taxon>
        <taxon>Candidatus Roizmaniibacteriota</taxon>
    </lineage>
</organism>
<comment type="similarity">
    <text evidence="1 5">Belongs to the bacterial ribosomal protein bL35 family.</text>
</comment>
<evidence type="ECO:0000256" key="5">
    <source>
        <dbReference type="RuleBase" id="RU000568"/>
    </source>
</evidence>
<dbReference type="AlphaFoldDB" id="A0A0G0T320"/>
<accession>A0A0G0T320</accession>
<proteinExistence type="inferred from homology"/>
<keyword evidence="3 5" id="KW-0687">Ribonucleoprotein</keyword>
<dbReference type="EMBL" id="LBZM01000029">
    <property type="protein sequence ID" value="KKR71404.1"/>
    <property type="molecule type" value="Genomic_DNA"/>
</dbReference>
<evidence type="ECO:0000256" key="4">
    <source>
        <dbReference type="ARBA" id="ARBA00035486"/>
    </source>
</evidence>